<gene>
    <name evidence="1" type="primary">tpg</name>
    <name evidence="1" type="ORF">ACFPFX_38365</name>
</gene>
<evidence type="ECO:0000313" key="1">
    <source>
        <dbReference type="EMBL" id="MFC4962163.1"/>
    </source>
</evidence>
<reference evidence="2" key="1">
    <citation type="journal article" date="2019" name="Int. J. Syst. Evol. Microbiol.">
        <title>The Global Catalogue of Microorganisms (GCM) 10K type strain sequencing project: providing services to taxonomists for standard genome sequencing and annotation.</title>
        <authorList>
            <consortium name="The Broad Institute Genomics Platform"/>
            <consortium name="The Broad Institute Genome Sequencing Center for Infectious Disease"/>
            <person name="Wu L."/>
            <person name="Ma J."/>
        </authorList>
    </citation>
    <scope>NUCLEOTIDE SEQUENCE [LARGE SCALE GENOMIC DNA]</scope>
    <source>
        <strain evidence="2">CCM 7224</strain>
    </source>
</reference>
<name>A0ABV9UZX5_9ACTN</name>
<organism evidence="1 2">
    <name type="scientific">Streptomyces mauvecolor</name>
    <dbReference type="NCBI Taxonomy" id="58345"/>
    <lineage>
        <taxon>Bacteria</taxon>
        <taxon>Bacillati</taxon>
        <taxon>Actinomycetota</taxon>
        <taxon>Actinomycetes</taxon>
        <taxon>Kitasatosporales</taxon>
        <taxon>Streptomycetaceae</taxon>
        <taxon>Streptomyces</taxon>
    </lineage>
</organism>
<accession>A0ABV9UZX5</accession>
<evidence type="ECO:0000313" key="2">
    <source>
        <dbReference type="Proteomes" id="UP001595834"/>
    </source>
</evidence>
<dbReference type="InterPro" id="IPR058118">
    <property type="entry name" value="Tpg"/>
</dbReference>
<dbReference type="Proteomes" id="UP001595834">
    <property type="component" value="Unassembled WGS sequence"/>
</dbReference>
<keyword evidence="2" id="KW-1185">Reference proteome</keyword>
<dbReference type="EMBL" id="JBHSIZ010000056">
    <property type="protein sequence ID" value="MFC4962163.1"/>
    <property type="molecule type" value="Genomic_DNA"/>
</dbReference>
<dbReference type="NCBIfam" id="NF047541">
    <property type="entry name" value="telomere_Tpg"/>
    <property type="match status" value="1"/>
</dbReference>
<protein>
    <submittedName>
        <fullName evidence="1">Telomere-protecting terminal protein Tpg</fullName>
    </submittedName>
</protein>
<comment type="caution">
    <text evidence="1">The sequence shown here is derived from an EMBL/GenBank/DDBJ whole genome shotgun (WGS) entry which is preliminary data.</text>
</comment>
<sequence>MGLIDDALERAEQENVHRPIPATTYGQITYLLKQAQIADRKHARTTGTKPASNAELARRVARQVGTTQRTVERYRDKKIKKAKGVLASRIEAAVRRTWQPKVRAAARKRASTTGGITVETRARFGFSAAGTSTDDPRLRLITQHLPPSYAARLFTAKDSGATHAQLQNIVAEGLQEEYFKNSGTRAQGLQVEFDGIQYVELDF</sequence>
<dbReference type="RefSeq" id="WP_189970467.1">
    <property type="nucleotide sequence ID" value="NZ_BAAASQ010000003.1"/>
</dbReference>
<proteinExistence type="predicted"/>